<keyword evidence="6 10" id="KW-0328">Glycosyltransferase</keyword>
<name>A0A937CXS0_9HYPH</name>
<dbReference type="SMART" id="SM00642">
    <property type="entry name" value="Aamy"/>
    <property type="match status" value="1"/>
</dbReference>
<dbReference type="HAMAP" id="MF_00685">
    <property type="entry name" value="GlgB"/>
    <property type="match status" value="1"/>
</dbReference>
<evidence type="ECO:0000256" key="8">
    <source>
        <dbReference type="ARBA" id="ARBA00023056"/>
    </source>
</evidence>
<keyword evidence="9 10" id="KW-0119">Carbohydrate metabolism</keyword>
<dbReference type="InterPro" id="IPR037439">
    <property type="entry name" value="Branching_enzy"/>
</dbReference>
<evidence type="ECO:0000256" key="1">
    <source>
        <dbReference type="ARBA" id="ARBA00000826"/>
    </source>
</evidence>
<feature type="compositionally biased region" description="Basic and acidic residues" evidence="12">
    <location>
        <begin position="1"/>
        <end position="13"/>
    </location>
</feature>
<feature type="active site" description="Proton donor" evidence="10 11">
    <location>
        <position position="479"/>
    </location>
</feature>
<comment type="function">
    <text evidence="2 10">Catalyzes the formation of the alpha-1,6-glucosidic linkages in glycogen by scission of a 1,4-alpha-linked oligosaccharide from growing alpha-1,4-glucan chains and the subsequent attachment of the oligosaccharide to the alpha-1,6 position.</text>
</comment>
<feature type="region of interest" description="Disordered" evidence="12">
    <location>
        <begin position="1"/>
        <end position="26"/>
    </location>
</feature>
<dbReference type="InterPro" id="IPR017853">
    <property type="entry name" value="GH"/>
</dbReference>
<evidence type="ECO:0000256" key="5">
    <source>
        <dbReference type="ARBA" id="ARBA00022600"/>
    </source>
</evidence>
<dbReference type="InterPro" id="IPR044143">
    <property type="entry name" value="GlgB_N_E_set_prok"/>
</dbReference>
<keyword evidence="8 10" id="KW-0320">Glycogen biosynthesis</keyword>
<dbReference type="NCBIfam" id="NF003811">
    <property type="entry name" value="PRK05402.1"/>
    <property type="match status" value="1"/>
</dbReference>
<dbReference type="InterPro" id="IPR013780">
    <property type="entry name" value="Glyco_hydro_b"/>
</dbReference>
<evidence type="ECO:0000256" key="11">
    <source>
        <dbReference type="PIRSR" id="PIRSR000463-1"/>
    </source>
</evidence>
<evidence type="ECO:0000256" key="7">
    <source>
        <dbReference type="ARBA" id="ARBA00022679"/>
    </source>
</evidence>
<evidence type="ECO:0000256" key="10">
    <source>
        <dbReference type="HAMAP-Rule" id="MF_00685"/>
    </source>
</evidence>
<evidence type="ECO:0000256" key="12">
    <source>
        <dbReference type="SAM" id="MobiDB-lite"/>
    </source>
</evidence>
<dbReference type="FunFam" id="2.60.40.10:FF:000169">
    <property type="entry name" value="1,4-alpha-glucan branching enzyme GlgB"/>
    <property type="match status" value="1"/>
</dbReference>
<evidence type="ECO:0000256" key="6">
    <source>
        <dbReference type="ARBA" id="ARBA00022676"/>
    </source>
</evidence>
<dbReference type="Gene3D" id="2.60.40.10">
    <property type="entry name" value="Immunoglobulins"/>
    <property type="match status" value="2"/>
</dbReference>
<dbReference type="CDD" id="cd11322">
    <property type="entry name" value="AmyAc_Glg_BE"/>
    <property type="match status" value="1"/>
</dbReference>
<comment type="caution">
    <text evidence="14">The sequence shown here is derived from an EMBL/GenBank/DDBJ whole genome shotgun (WGS) entry which is preliminary data.</text>
</comment>
<sequence>MKGDVKLAEHREGPQSASTRPAEPRSVAEIVNTGDPFSVLGPHETSPGNWEVRAILPDAEAAAVLDRDGQTVLAAMSMRLPDGFFVGSFSAPGRPDYRLRVERNGTTEIRHDPYSFGTFLTDDDLVHIGEPTSDAVYTKLGAHHLDLGGIQGFLFTVWAPNARRVSVVGDFNGWDGRRHPMRRRHEGGIWELFIPDVTRDQRYKFEVIGLHGNLLALKADPIAFAAEHPPATASILKGTPDFEWQDSAWMEARAAQNHRKAPMSIYECHLGSWARVPEEGNRYLTYRELAVRLIPYVKNLGFTHIELLPITEFPFDGSWGYQPISLYAPTSRFGTPEDFAAFVEAAHAAGIGIILDWVPAHFPNDPHGLSFFDGTHLYEHADPRLGFHQDWGTYIYNYERKEVASFLVANARFWLERYHLDGLRVDAVASMLYLDYSRKAGEWIPNRYGGNENLGAIDFLRKMNEVAYATSPGAVTIAEESTAWPGVSQPTYTGGLGFGFKWNMGWMHDTLRYISKDPVFRRHHHHDLTFGLLYAFSENFILPLSHDEVVHGKGSLIGKMPGDQWQRFANLRAYYGFMWGHPGKKLLFMGCEIAQEREWNHDGSLDWHLLEDPYYKGVQTLIGDLNHAYSSIPALHERDCDAKGFEWIVSDDRDNSVIAWMRRGDAENSVAIVVSNFTPVPREGYRIGVPLPGFYREAVNTDAAQYAGSNMGNMGGVTADRTASHGRPCSLTLTIPPLATLILVLEQDASETNI</sequence>
<dbReference type="NCBIfam" id="TIGR01515">
    <property type="entry name" value="branching_enzym"/>
    <property type="match status" value="1"/>
</dbReference>
<evidence type="ECO:0000256" key="9">
    <source>
        <dbReference type="ARBA" id="ARBA00023277"/>
    </source>
</evidence>
<reference evidence="14" key="1">
    <citation type="submission" date="2021-01" db="EMBL/GenBank/DDBJ databases">
        <title>Microvirga sp.</title>
        <authorList>
            <person name="Kim M.K."/>
        </authorList>
    </citation>
    <scope>NUCLEOTIDE SEQUENCE</scope>
    <source>
        <strain evidence="14">5420S-16</strain>
    </source>
</reference>
<dbReference type="EC" id="2.4.1.18" evidence="10"/>
<dbReference type="AlphaFoldDB" id="A0A937CXS0"/>
<dbReference type="FunFam" id="2.60.40.1180:FF:000002">
    <property type="entry name" value="1,4-alpha-glucan branching enzyme GlgB"/>
    <property type="match status" value="1"/>
</dbReference>
<dbReference type="InterPro" id="IPR004193">
    <property type="entry name" value="Glyco_hydro_13_N"/>
</dbReference>
<comment type="subunit">
    <text evidence="10">Monomer.</text>
</comment>
<organism evidence="14 15">
    <name type="scientific">Microvirga aerilata</name>
    <dbReference type="NCBI Taxonomy" id="670292"/>
    <lineage>
        <taxon>Bacteria</taxon>
        <taxon>Pseudomonadati</taxon>
        <taxon>Pseudomonadota</taxon>
        <taxon>Alphaproteobacteria</taxon>
        <taxon>Hyphomicrobiales</taxon>
        <taxon>Methylobacteriaceae</taxon>
        <taxon>Microvirga</taxon>
    </lineage>
</organism>
<feature type="domain" description="Glycosyl hydrolase family 13 catalytic" evidence="13">
    <location>
        <begin position="267"/>
        <end position="636"/>
    </location>
</feature>
<dbReference type="InterPro" id="IPR006047">
    <property type="entry name" value="GH13_cat_dom"/>
</dbReference>
<dbReference type="CDD" id="cd02855">
    <property type="entry name" value="E_set_GBE_prok_N"/>
    <property type="match status" value="1"/>
</dbReference>
<dbReference type="PANTHER" id="PTHR43651">
    <property type="entry name" value="1,4-ALPHA-GLUCAN-BRANCHING ENZYME"/>
    <property type="match status" value="1"/>
</dbReference>
<proteinExistence type="inferred from homology"/>
<dbReference type="InterPro" id="IPR006048">
    <property type="entry name" value="A-amylase/branching_C"/>
</dbReference>
<dbReference type="EMBL" id="JAEQMY010000013">
    <property type="protein sequence ID" value="MBL0404564.1"/>
    <property type="molecule type" value="Genomic_DNA"/>
</dbReference>
<keyword evidence="5 10" id="KW-0321">Glycogen metabolism</keyword>
<evidence type="ECO:0000256" key="2">
    <source>
        <dbReference type="ARBA" id="ARBA00002953"/>
    </source>
</evidence>
<dbReference type="InterPro" id="IPR006407">
    <property type="entry name" value="GlgB"/>
</dbReference>
<dbReference type="InterPro" id="IPR054169">
    <property type="entry name" value="GlgB_N"/>
</dbReference>
<dbReference type="GO" id="GO:0004553">
    <property type="term" value="F:hydrolase activity, hydrolyzing O-glycosyl compounds"/>
    <property type="evidence" value="ECO:0007669"/>
    <property type="project" value="InterPro"/>
</dbReference>
<comment type="pathway">
    <text evidence="3 10">Glycan biosynthesis; glycogen biosynthesis.</text>
</comment>
<dbReference type="Proteomes" id="UP000605848">
    <property type="component" value="Unassembled WGS sequence"/>
</dbReference>
<evidence type="ECO:0000313" key="15">
    <source>
        <dbReference type="Proteomes" id="UP000605848"/>
    </source>
</evidence>
<accession>A0A937CXS0</accession>
<dbReference type="NCBIfam" id="NF008967">
    <property type="entry name" value="PRK12313.1"/>
    <property type="match status" value="1"/>
</dbReference>
<dbReference type="InterPro" id="IPR013783">
    <property type="entry name" value="Ig-like_fold"/>
</dbReference>
<dbReference type="FunFam" id="3.20.20.80:FF:000003">
    <property type="entry name" value="1,4-alpha-glucan branching enzyme GlgB"/>
    <property type="match status" value="1"/>
</dbReference>
<comment type="similarity">
    <text evidence="4 10">Belongs to the glycosyl hydrolase 13 family. GlgB subfamily.</text>
</comment>
<keyword evidence="7 10" id="KW-0808">Transferase</keyword>
<dbReference type="GO" id="GO:0043169">
    <property type="term" value="F:cation binding"/>
    <property type="evidence" value="ECO:0007669"/>
    <property type="project" value="InterPro"/>
</dbReference>
<keyword evidence="15" id="KW-1185">Reference proteome</keyword>
<dbReference type="SUPFAM" id="SSF51011">
    <property type="entry name" value="Glycosyl hydrolase domain"/>
    <property type="match status" value="1"/>
</dbReference>
<dbReference type="Pfam" id="PF22019">
    <property type="entry name" value="GlgB_N"/>
    <property type="match status" value="1"/>
</dbReference>
<dbReference type="GO" id="GO:0003844">
    <property type="term" value="F:1,4-alpha-glucan branching enzyme activity"/>
    <property type="evidence" value="ECO:0007669"/>
    <property type="project" value="UniProtKB-UniRule"/>
</dbReference>
<dbReference type="GO" id="GO:0005829">
    <property type="term" value="C:cytosol"/>
    <property type="evidence" value="ECO:0007669"/>
    <property type="project" value="TreeGrafter"/>
</dbReference>
<dbReference type="Pfam" id="PF00128">
    <property type="entry name" value="Alpha-amylase"/>
    <property type="match status" value="1"/>
</dbReference>
<dbReference type="InterPro" id="IPR014756">
    <property type="entry name" value="Ig_E-set"/>
</dbReference>
<evidence type="ECO:0000259" key="13">
    <source>
        <dbReference type="SMART" id="SM00642"/>
    </source>
</evidence>
<protein>
    <recommendedName>
        <fullName evidence="10">1,4-alpha-glucan branching enzyme GlgB</fullName>
        <ecNumber evidence="10">2.4.1.18</ecNumber>
    </recommendedName>
    <alternativeName>
        <fullName evidence="10">1,4-alpha-D-glucan:1,4-alpha-D-glucan 6-glucosyl-transferase</fullName>
    </alternativeName>
    <alternativeName>
        <fullName evidence="10">Alpha-(1-&gt;4)-glucan branching enzyme</fullName>
    </alternativeName>
    <alternativeName>
        <fullName evidence="10">Glycogen branching enzyme</fullName>
        <shortName evidence="10">BE</shortName>
    </alternativeName>
</protein>
<dbReference type="RefSeq" id="WP_202059362.1">
    <property type="nucleotide sequence ID" value="NZ_JAEQMY010000013.1"/>
</dbReference>
<dbReference type="PIRSF" id="PIRSF000463">
    <property type="entry name" value="GlgB"/>
    <property type="match status" value="1"/>
</dbReference>
<dbReference type="Gene3D" id="2.60.40.1180">
    <property type="entry name" value="Golgi alpha-mannosidase II"/>
    <property type="match status" value="1"/>
</dbReference>
<dbReference type="Pfam" id="PF02806">
    <property type="entry name" value="Alpha-amylase_C"/>
    <property type="match status" value="1"/>
</dbReference>
<dbReference type="Gene3D" id="3.20.20.80">
    <property type="entry name" value="Glycosidases"/>
    <property type="match status" value="1"/>
</dbReference>
<comment type="catalytic activity">
    <reaction evidence="1 10">
        <text>Transfers a segment of a (1-&gt;4)-alpha-D-glucan chain to a primary hydroxy group in a similar glucan chain.</text>
        <dbReference type="EC" id="2.4.1.18"/>
    </reaction>
</comment>
<evidence type="ECO:0000313" key="14">
    <source>
        <dbReference type="EMBL" id="MBL0404564.1"/>
    </source>
</evidence>
<dbReference type="SUPFAM" id="SSF51445">
    <property type="entry name" value="(Trans)glycosidases"/>
    <property type="match status" value="1"/>
</dbReference>
<dbReference type="PANTHER" id="PTHR43651:SF3">
    <property type="entry name" value="1,4-ALPHA-GLUCAN-BRANCHING ENZYME"/>
    <property type="match status" value="1"/>
</dbReference>
<feature type="active site" description="Nucleophile" evidence="10 11">
    <location>
        <position position="426"/>
    </location>
</feature>
<evidence type="ECO:0000256" key="3">
    <source>
        <dbReference type="ARBA" id="ARBA00004964"/>
    </source>
</evidence>
<dbReference type="Pfam" id="PF02922">
    <property type="entry name" value="CBM_48"/>
    <property type="match status" value="1"/>
</dbReference>
<gene>
    <name evidence="10 14" type="primary">glgB</name>
    <name evidence="14" type="ORF">JKG68_11355</name>
</gene>
<evidence type="ECO:0000256" key="4">
    <source>
        <dbReference type="ARBA" id="ARBA00009000"/>
    </source>
</evidence>
<dbReference type="SUPFAM" id="SSF81296">
    <property type="entry name" value="E set domains"/>
    <property type="match status" value="1"/>
</dbReference>
<dbReference type="GO" id="GO:0005978">
    <property type="term" value="P:glycogen biosynthetic process"/>
    <property type="evidence" value="ECO:0007669"/>
    <property type="project" value="UniProtKB-UniRule"/>
</dbReference>